<protein>
    <recommendedName>
        <fullName evidence="11">Phosphatidylinositol-glycan biosynthesis class F protein</fullName>
    </recommendedName>
</protein>
<evidence type="ECO:0000256" key="8">
    <source>
        <dbReference type="SAM" id="Phobius"/>
    </source>
</evidence>
<dbReference type="Proteomes" id="UP000243579">
    <property type="component" value="Unassembled WGS sequence"/>
</dbReference>
<evidence type="ECO:0000256" key="6">
    <source>
        <dbReference type="ARBA" id="ARBA00022989"/>
    </source>
</evidence>
<dbReference type="EMBL" id="JNBR01000481">
    <property type="protein sequence ID" value="OQR92057.1"/>
    <property type="molecule type" value="Genomic_DNA"/>
</dbReference>
<reference evidence="9 10" key="1">
    <citation type="journal article" date="2014" name="Genome Biol. Evol.">
        <title>The secreted proteins of Achlya hypogyna and Thraustotheca clavata identify the ancestral oomycete secretome and reveal gene acquisitions by horizontal gene transfer.</title>
        <authorList>
            <person name="Misner I."/>
            <person name="Blouin N."/>
            <person name="Leonard G."/>
            <person name="Richards T.A."/>
            <person name="Lane C.E."/>
        </authorList>
    </citation>
    <scope>NUCLEOTIDE SEQUENCE [LARGE SCALE GENOMIC DNA]</scope>
    <source>
        <strain evidence="9 10">ATCC 48635</strain>
    </source>
</reference>
<comment type="pathway">
    <text evidence="2">Glycolipid biosynthesis; glycosylphosphatidylinositol-anchor biosynthesis.</text>
</comment>
<gene>
    <name evidence="9" type="ORF">ACHHYP_04089</name>
</gene>
<keyword evidence="10" id="KW-1185">Reference proteome</keyword>
<evidence type="ECO:0000256" key="5">
    <source>
        <dbReference type="ARBA" id="ARBA00022824"/>
    </source>
</evidence>
<dbReference type="UniPathway" id="UPA00196"/>
<feature type="transmembrane region" description="Helical" evidence="8">
    <location>
        <begin position="187"/>
        <end position="207"/>
    </location>
</feature>
<evidence type="ECO:0000313" key="10">
    <source>
        <dbReference type="Proteomes" id="UP000243579"/>
    </source>
</evidence>
<feature type="transmembrane region" description="Helical" evidence="8">
    <location>
        <begin position="112"/>
        <end position="133"/>
    </location>
</feature>
<evidence type="ECO:0008006" key="11">
    <source>
        <dbReference type="Google" id="ProtNLM"/>
    </source>
</evidence>
<evidence type="ECO:0000256" key="7">
    <source>
        <dbReference type="ARBA" id="ARBA00023136"/>
    </source>
</evidence>
<keyword evidence="7 8" id="KW-0472">Membrane</keyword>
<feature type="transmembrane region" description="Helical" evidence="8">
    <location>
        <begin position="76"/>
        <end position="100"/>
    </location>
</feature>
<feature type="transmembrane region" description="Helical" evidence="8">
    <location>
        <begin position="154"/>
        <end position="175"/>
    </location>
</feature>
<dbReference type="GO" id="GO:0005789">
    <property type="term" value="C:endoplasmic reticulum membrane"/>
    <property type="evidence" value="ECO:0007669"/>
    <property type="project" value="UniProtKB-SubCell"/>
</dbReference>
<keyword evidence="3" id="KW-0337">GPI-anchor biosynthesis</keyword>
<comment type="subcellular location">
    <subcellularLocation>
        <location evidence="1">Endoplasmic reticulum membrane</location>
        <topology evidence="1">Multi-pass membrane protein</topology>
    </subcellularLocation>
</comment>
<keyword evidence="6 8" id="KW-1133">Transmembrane helix</keyword>
<proteinExistence type="predicted"/>
<dbReference type="OrthoDB" id="17366at2759"/>
<keyword evidence="5" id="KW-0256">Endoplasmic reticulum</keyword>
<dbReference type="GO" id="GO:0006506">
    <property type="term" value="P:GPI anchor biosynthetic process"/>
    <property type="evidence" value="ECO:0007669"/>
    <property type="project" value="UniProtKB-UniPathway"/>
</dbReference>
<dbReference type="AlphaFoldDB" id="A0A1V9Z2C6"/>
<evidence type="ECO:0000256" key="2">
    <source>
        <dbReference type="ARBA" id="ARBA00004687"/>
    </source>
</evidence>
<sequence length="216" mass="23400">MKAMKRVAGLSAAQALGVYVAVIGVPKWTSLGSLEEHHPDNLAVVTSIVASLMLGLHVALPLVWRTAQMSHFTVQQAIGSLGLTLASVGVIHVILIFFGAPVLDLFQRTLLLATYLAFMAVLPLTSALGLVHAHEYVETILHQRWRNHGERQGTCTFVGTLLGAYIGALLLPLDWDRPWQQWPLPCVYGAVYGQIAGLVVATGLLVAQTQVVKRHD</sequence>
<organism evidence="9 10">
    <name type="scientific">Achlya hypogyna</name>
    <name type="common">Oomycete</name>
    <name type="synonym">Protoachlya hypogyna</name>
    <dbReference type="NCBI Taxonomy" id="1202772"/>
    <lineage>
        <taxon>Eukaryota</taxon>
        <taxon>Sar</taxon>
        <taxon>Stramenopiles</taxon>
        <taxon>Oomycota</taxon>
        <taxon>Saprolegniomycetes</taxon>
        <taxon>Saprolegniales</taxon>
        <taxon>Achlyaceae</taxon>
        <taxon>Achlya</taxon>
    </lineage>
</organism>
<dbReference type="InterPro" id="IPR009580">
    <property type="entry name" value="GPI_biosynthesis_protein_Pig-F"/>
</dbReference>
<evidence type="ECO:0000256" key="1">
    <source>
        <dbReference type="ARBA" id="ARBA00004477"/>
    </source>
</evidence>
<dbReference type="Pfam" id="PF06699">
    <property type="entry name" value="PIG-F"/>
    <property type="match status" value="1"/>
</dbReference>
<name>A0A1V9Z2C6_ACHHY</name>
<comment type="caution">
    <text evidence="9">The sequence shown here is derived from an EMBL/GenBank/DDBJ whole genome shotgun (WGS) entry which is preliminary data.</text>
</comment>
<evidence type="ECO:0000313" key="9">
    <source>
        <dbReference type="EMBL" id="OQR92057.1"/>
    </source>
</evidence>
<dbReference type="STRING" id="1202772.A0A1V9Z2C6"/>
<keyword evidence="4 8" id="KW-0812">Transmembrane</keyword>
<accession>A0A1V9Z2C6</accession>
<feature type="transmembrane region" description="Helical" evidence="8">
    <location>
        <begin position="44"/>
        <end position="64"/>
    </location>
</feature>
<evidence type="ECO:0000256" key="3">
    <source>
        <dbReference type="ARBA" id="ARBA00022502"/>
    </source>
</evidence>
<evidence type="ECO:0000256" key="4">
    <source>
        <dbReference type="ARBA" id="ARBA00022692"/>
    </source>
</evidence>